<dbReference type="Proteomes" id="UP000031526">
    <property type="component" value="Chromosome"/>
</dbReference>
<dbReference type="InterPro" id="IPR014729">
    <property type="entry name" value="Rossmann-like_a/b/a_fold"/>
</dbReference>
<dbReference type="AlphaFoldDB" id="A0A0B5DLD7"/>
<gene>
    <name evidence="5" type="ORF">CP978_31750</name>
    <name evidence="4" type="ORF">SNOD_31460</name>
</gene>
<dbReference type="InterPro" id="IPR006016">
    <property type="entry name" value="UspA"/>
</dbReference>
<dbReference type="PANTHER" id="PTHR46268:SF6">
    <property type="entry name" value="UNIVERSAL STRESS PROTEIN UP12"/>
    <property type="match status" value="1"/>
</dbReference>
<dbReference type="Pfam" id="PF00582">
    <property type="entry name" value="Usp"/>
    <property type="match status" value="2"/>
</dbReference>
<dbReference type="Proteomes" id="UP000325763">
    <property type="component" value="Chromosome"/>
</dbReference>
<evidence type="ECO:0000313" key="4">
    <source>
        <dbReference type="EMBL" id="AJE44009.1"/>
    </source>
</evidence>
<reference evidence="6" key="1">
    <citation type="submission" date="2014-09" db="EMBL/GenBank/DDBJ databases">
        <title>Sequence of the Streptomyces nodosus genome.</title>
        <authorList>
            <person name="Sweeney P."/>
            <person name="Stephens N."/>
            <person name="Murphy C."/>
            <person name="Caffrey P."/>
        </authorList>
    </citation>
    <scope>NUCLEOTIDE SEQUENCE [LARGE SCALE GENOMIC DNA]</scope>
    <source>
        <strain evidence="6">ATCC 14899</strain>
    </source>
</reference>
<dbReference type="PRINTS" id="PR01438">
    <property type="entry name" value="UNVRSLSTRESS"/>
</dbReference>
<feature type="domain" description="UspA" evidence="3">
    <location>
        <begin position="163"/>
        <end position="302"/>
    </location>
</feature>
<proteinExistence type="inferred from homology"/>
<dbReference type="RefSeq" id="WP_043446689.1">
    <property type="nucleotide sequence ID" value="NZ_CP009313.1"/>
</dbReference>
<sequence length="304" mass="31599">MSRTVTAGLDGSRESLAAADWAAREALLRGATLRLVHAWGQPPRVSAATLAGATVPLPDRRWSVRLLAKAEVILKRRHPGLRIVTEPLAGEPVAALVTAAQDTELLVLGSRGLGRAAGILLGSVGQGVVARVGRPVVLVRDGAPGISPFAGSEAPSEAAARHDVVLGLDLERPHEAVLEFAFDAASRRAAALRVVHGGSPSGHPAPDTAAGTRDGGEAEEAADRVQRRSMDLLRPWREKYPGVEVTEQTVIGHPGAHLADVSRDAALLVVGRAGRPLPVGTHIGPVTQAVLRHAAVPVAVVPHD</sequence>
<organism evidence="4 6">
    <name type="scientific">Streptomyces nodosus</name>
    <dbReference type="NCBI Taxonomy" id="40318"/>
    <lineage>
        <taxon>Bacteria</taxon>
        <taxon>Bacillati</taxon>
        <taxon>Actinomycetota</taxon>
        <taxon>Actinomycetes</taxon>
        <taxon>Kitasatosporales</taxon>
        <taxon>Streptomycetaceae</taxon>
        <taxon>Streptomyces</taxon>
    </lineage>
</organism>
<feature type="domain" description="UspA" evidence="3">
    <location>
        <begin position="1"/>
        <end position="140"/>
    </location>
</feature>
<dbReference type="EMBL" id="CP009313">
    <property type="protein sequence ID" value="AJE44009.1"/>
    <property type="molecule type" value="Genomic_DNA"/>
</dbReference>
<dbReference type="HOGENOM" id="CLU_049301_2_3_11"/>
<evidence type="ECO:0000313" key="5">
    <source>
        <dbReference type="EMBL" id="QEV42507.1"/>
    </source>
</evidence>
<dbReference type="Gene3D" id="3.40.50.620">
    <property type="entry name" value="HUPs"/>
    <property type="match status" value="2"/>
</dbReference>
<evidence type="ECO:0000259" key="3">
    <source>
        <dbReference type="Pfam" id="PF00582"/>
    </source>
</evidence>
<dbReference type="OrthoDB" id="4867015at2"/>
<dbReference type="SUPFAM" id="SSF52402">
    <property type="entry name" value="Adenine nucleotide alpha hydrolases-like"/>
    <property type="match status" value="2"/>
</dbReference>
<evidence type="ECO:0000256" key="2">
    <source>
        <dbReference type="SAM" id="MobiDB-lite"/>
    </source>
</evidence>
<dbReference type="PANTHER" id="PTHR46268">
    <property type="entry name" value="STRESS RESPONSE PROTEIN NHAX"/>
    <property type="match status" value="1"/>
</dbReference>
<dbReference type="STRING" id="40318.SNOD_31460"/>
<name>A0A0B5DLD7_9ACTN</name>
<keyword evidence="6" id="KW-1185">Reference proteome</keyword>
<feature type="region of interest" description="Disordered" evidence="2">
    <location>
        <begin position="196"/>
        <end position="224"/>
    </location>
</feature>
<evidence type="ECO:0000313" key="6">
    <source>
        <dbReference type="Proteomes" id="UP000031526"/>
    </source>
</evidence>
<dbReference type="EMBL" id="CP023747">
    <property type="protein sequence ID" value="QEV42507.1"/>
    <property type="molecule type" value="Genomic_DNA"/>
</dbReference>
<reference evidence="4 6" key="2">
    <citation type="journal article" date="2016" name="Appl. Microbiol. Biotechnol.">
        <title>Exploiting the genome sequence of Streptomyces nodosus for enhanced antibiotic production.</title>
        <authorList>
            <person name="Sweeney P."/>
            <person name="Murphy C.D."/>
            <person name="Caffrey P."/>
        </authorList>
    </citation>
    <scope>NUCLEOTIDE SEQUENCE [LARGE SCALE GENOMIC DNA]</scope>
    <source>
        <strain evidence="4 6">ATCC 14899</strain>
    </source>
</reference>
<accession>A0A0B5DLD7</accession>
<dbReference type="KEGG" id="snq:CP978_31750"/>
<reference evidence="5 7" key="3">
    <citation type="submission" date="2017-09" db="EMBL/GenBank/DDBJ databases">
        <title>Streptomyces genome completion.</title>
        <authorList>
            <person name="Lee N."/>
            <person name="Cho B.-K."/>
        </authorList>
    </citation>
    <scope>NUCLEOTIDE SEQUENCE [LARGE SCALE GENOMIC DNA]</scope>
    <source>
        <strain evidence="5 7">ATCC 14899</strain>
    </source>
</reference>
<evidence type="ECO:0000256" key="1">
    <source>
        <dbReference type="ARBA" id="ARBA00008791"/>
    </source>
</evidence>
<comment type="similarity">
    <text evidence="1">Belongs to the universal stress protein A family.</text>
</comment>
<evidence type="ECO:0000313" key="7">
    <source>
        <dbReference type="Proteomes" id="UP000325763"/>
    </source>
</evidence>
<protein>
    <submittedName>
        <fullName evidence="5">Universal stress protein</fullName>
    </submittedName>
</protein>
<dbReference type="InterPro" id="IPR006015">
    <property type="entry name" value="Universal_stress_UspA"/>
</dbReference>